<dbReference type="InterPro" id="IPR018764">
    <property type="entry name" value="RskA_C"/>
</dbReference>
<reference evidence="12 13" key="2">
    <citation type="submission" date="2018-03" db="EMBL/GenBank/DDBJ databases">
        <title>The ancient ancestry and fast evolution of plastids.</title>
        <authorList>
            <person name="Moore K.R."/>
            <person name="Magnabosco C."/>
            <person name="Momper L."/>
            <person name="Gold D.A."/>
            <person name="Bosak T."/>
            <person name="Fournier G.P."/>
        </authorList>
    </citation>
    <scope>NUCLEOTIDE SEQUENCE [LARGE SCALE GENOMIC DNA]</scope>
    <source>
        <strain evidence="12 13">CCAP 1448/3</strain>
    </source>
</reference>
<keyword evidence="3" id="KW-1003">Cell membrane</keyword>
<evidence type="ECO:0000256" key="4">
    <source>
        <dbReference type="ARBA" id="ARBA00022692"/>
    </source>
</evidence>
<dbReference type="Pfam" id="PF10099">
    <property type="entry name" value="RskA_C"/>
    <property type="match status" value="1"/>
</dbReference>
<evidence type="ECO:0000256" key="2">
    <source>
        <dbReference type="ARBA" id="ARBA00004236"/>
    </source>
</evidence>
<dbReference type="GO" id="GO:0005886">
    <property type="term" value="C:plasma membrane"/>
    <property type="evidence" value="ECO:0007669"/>
    <property type="project" value="UniProtKB-SubCell"/>
</dbReference>
<dbReference type="AlphaFoldDB" id="A0A2T1C4S9"/>
<evidence type="ECO:0000256" key="8">
    <source>
        <dbReference type="ARBA" id="ARBA00030803"/>
    </source>
</evidence>
<dbReference type="RefSeq" id="WP_106288356.1">
    <property type="nucleotide sequence ID" value="NZ_CAWNTC010000011.1"/>
</dbReference>
<comment type="caution">
    <text evidence="12">The sequence shown here is derived from an EMBL/GenBank/DDBJ whole genome shotgun (WGS) entry which is preliminary data.</text>
</comment>
<keyword evidence="4 10" id="KW-0812">Transmembrane</keyword>
<dbReference type="EMBL" id="PVWJ01000036">
    <property type="protein sequence ID" value="PSB03269.1"/>
    <property type="molecule type" value="Genomic_DNA"/>
</dbReference>
<dbReference type="Proteomes" id="UP000238762">
    <property type="component" value="Unassembled WGS sequence"/>
</dbReference>
<comment type="subcellular location">
    <subcellularLocation>
        <location evidence="2">Cell membrane</location>
    </subcellularLocation>
    <subcellularLocation>
        <location evidence="1">Membrane</location>
        <topology evidence="1">Single-pass membrane protein</topology>
    </subcellularLocation>
</comment>
<evidence type="ECO:0000259" key="11">
    <source>
        <dbReference type="Pfam" id="PF10099"/>
    </source>
</evidence>
<feature type="coiled-coil region" evidence="9">
    <location>
        <begin position="120"/>
        <end position="157"/>
    </location>
</feature>
<evidence type="ECO:0000313" key="13">
    <source>
        <dbReference type="Proteomes" id="UP000238762"/>
    </source>
</evidence>
<protein>
    <recommendedName>
        <fullName evidence="8">Regulator of SigK</fullName>
    </recommendedName>
    <alternativeName>
        <fullName evidence="7">Sigma-K anti-sigma factor RskA</fullName>
    </alternativeName>
</protein>
<gene>
    <name evidence="12" type="ORF">C7B64_09235</name>
</gene>
<sequence length="274" mass="29612">MIGSHGLEEWHGLLASYVLGDLTSEEVAMVHELLESHPDLADEVRCLRETLALLPLSLPESSPAAELGAKILEAAQAEAIAQDAAPVMAIPRLRSRKPNIWLGLGSTIAASVLIGLGWWNYQLNQQIASLNQKLAQNRQNDRQIAILKQELVQYQQTIALLRQPNNSLVSLHGMGKTPKAAGSMVVVPKSQTVVLTIENLTPPPQGQVYRLWAMSGDKKINCGDFQPDSKGKVLVQLPMDSSMPAISAAKITIEPLKSLPKPTGATVMEGNLSI</sequence>
<dbReference type="InterPro" id="IPR051474">
    <property type="entry name" value="Anti-sigma-K/W_factor"/>
</dbReference>
<keyword evidence="9" id="KW-0175">Coiled coil</keyword>
<keyword evidence="5 10" id="KW-1133">Transmembrane helix</keyword>
<name>A0A2T1C4S9_9CYAN</name>
<keyword evidence="6 10" id="KW-0472">Membrane</keyword>
<dbReference type="PANTHER" id="PTHR37461:SF1">
    <property type="entry name" value="ANTI-SIGMA-K FACTOR RSKA"/>
    <property type="match status" value="1"/>
</dbReference>
<keyword evidence="13" id="KW-1185">Reference proteome</keyword>
<organism evidence="12 13">
    <name type="scientific">Merismopedia glauca CCAP 1448/3</name>
    <dbReference type="NCBI Taxonomy" id="1296344"/>
    <lineage>
        <taxon>Bacteria</taxon>
        <taxon>Bacillati</taxon>
        <taxon>Cyanobacteriota</taxon>
        <taxon>Cyanophyceae</taxon>
        <taxon>Synechococcales</taxon>
        <taxon>Merismopediaceae</taxon>
        <taxon>Merismopedia</taxon>
    </lineage>
</organism>
<dbReference type="InterPro" id="IPR041916">
    <property type="entry name" value="Anti_sigma_zinc_sf"/>
</dbReference>
<proteinExistence type="predicted"/>
<dbReference type="OrthoDB" id="421181at2"/>
<evidence type="ECO:0000256" key="7">
    <source>
        <dbReference type="ARBA" id="ARBA00029829"/>
    </source>
</evidence>
<evidence type="ECO:0000256" key="1">
    <source>
        <dbReference type="ARBA" id="ARBA00004167"/>
    </source>
</evidence>
<evidence type="ECO:0000256" key="5">
    <source>
        <dbReference type="ARBA" id="ARBA00022989"/>
    </source>
</evidence>
<evidence type="ECO:0000313" key="12">
    <source>
        <dbReference type="EMBL" id="PSB03269.1"/>
    </source>
</evidence>
<dbReference type="GO" id="GO:0016989">
    <property type="term" value="F:sigma factor antagonist activity"/>
    <property type="evidence" value="ECO:0007669"/>
    <property type="project" value="TreeGrafter"/>
</dbReference>
<dbReference type="PANTHER" id="PTHR37461">
    <property type="entry name" value="ANTI-SIGMA-K FACTOR RSKA"/>
    <property type="match status" value="1"/>
</dbReference>
<feature type="domain" description="Anti-sigma K factor RskA C-terminal" evidence="11">
    <location>
        <begin position="106"/>
        <end position="264"/>
    </location>
</feature>
<evidence type="ECO:0000256" key="10">
    <source>
        <dbReference type="SAM" id="Phobius"/>
    </source>
</evidence>
<evidence type="ECO:0000256" key="6">
    <source>
        <dbReference type="ARBA" id="ARBA00023136"/>
    </source>
</evidence>
<accession>A0A2T1C4S9</accession>
<reference evidence="12 13" key="1">
    <citation type="submission" date="2018-02" db="EMBL/GenBank/DDBJ databases">
        <authorList>
            <person name="Cohen D.B."/>
            <person name="Kent A.D."/>
        </authorList>
    </citation>
    <scope>NUCLEOTIDE SEQUENCE [LARGE SCALE GENOMIC DNA]</scope>
    <source>
        <strain evidence="12 13">CCAP 1448/3</strain>
    </source>
</reference>
<dbReference type="GO" id="GO:0006417">
    <property type="term" value="P:regulation of translation"/>
    <property type="evidence" value="ECO:0007669"/>
    <property type="project" value="TreeGrafter"/>
</dbReference>
<dbReference type="Gene3D" id="1.10.10.1320">
    <property type="entry name" value="Anti-sigma factor, zinc-finger domain"/>
    <property type="match status" value="1"/>
</dbReference>
<evidence type="ECO:0000256" key="9">
    <source>
        <dbReference type="SAM" id="Coils"/>
    </source>
</evidence>
<feature type="transmembrane region" description="Helical" evidence="10">
    <location>
        <begin position="100"/>
        <end position="121"/>
    </location>
</feature>
<evidence type="ECO:0000256" key="3">
    <source>
        <dbReference type="ARBA" id="ARBA00022475"/>
    </source>
</evidence>